<protein>
    <submittedName>
        <fullName evidence="1">Uncharacterized protein</fullName>
    </submittedName>
</protein>
<comment type="caution">
    <text evidence="1">The sequence shown here is derived from an EMBL/GenBank/DDBJ whole genome shotgun (WGS) entry which is preliminary data.</text>
</comment>
<name>M6CY70_9LEPT</name>
<gene>
    <name evidence="1" type="ORF">LEP1GSC194_2041</name>
</gene>
<dbReference type="EMBL" id="ANIK01000015">
    <property type="protein sequence ID" value="EMJ96832.1"/>
    <property type="molecule type" value="Genomic_DNA"/>
</dbReference>
<sequence>MNSGSISSANFLLPFETSSTFYEIKKPNGLFRISSSPIGFVSCLTRSGYIL</sequence>
<organism evidence="1 2">
    <name type="scientific">Leptospira alstonii serovar Sichuan str. 79601</name>
    <dbReference type="NCBI Taxonomy" id="1218565"/>
    <lineage>
        <taxon>Bacteria</taxon>
        <taxon>Pseudomonadati</taxon>
        <taxon>Spirochaetota</taxon>
        <taxon>Spirochaetia</taxon>
        <taxon>Leptospirales</taxon>
        <taxon>Leptospiraceae</taxon>
        <taxon>Leptospira</taxon>
    </lineage>
</organism>
<dbReference type="Proteomes" id="UP000011988">
    <property type="component" value="Unassembled WGS sequence"/>
</dbReference>
<proteinExistence type="predicted"/>
<accession>M6CY70</accession>
<evidence type="ECO:0000313" key="2">
    <source>
        <dbReference type="Proteomes" id="UP000011988"/>
    </source>
</evidence>
<dbReference type="AlphaFoldDB" id="M6CY70"/>
<evidence type="ECO:0000313" key="1">
    <source>
        <dbReference type="EMBL" id="EMJ96832.1"/>
    </source>
</evidence>
<dbReference type="PATRIC" id="fig|1218565.3.peg.793"/>
<reference evidence="1 2" key="1">
    <citation type="submission" date="2013-01" db="EMBL/GenBank/DDBJ databases">
        <authorList>
            <person name="Harkins D.M."/>
            <person name="Durkin A.S."/>
            <person name="Brinkac L.M."/>
            <person name="Haft D.H."/>
            <person name="Selengut J.D."/>
            <person name="Sanka R."/>
            <person name="DePew J."/>
            <person name="Purushe J."/>
            <person name="Galloway R.L."/>
            <person name="Vinetz J.M."/>
            <person name="Sutton G.G."/>
            <person name="Nierman W.C."/>
            <person name="Fouts D.E."/>
        </authorList>
    </citation>
    <scope>NUCLEOTIDE SEQUENCE [LARGE SCALE GENOMIC DNA]</scope>
    <source>
        <strain evidence="1 2">79601</strain>
    </source>
</reference>